<proteinExistence type="predicted"/>
<comment type="pathway">
    <text evidence="1">Purine metabolism; IMP biosynthesis via de novo pathway; N(2)-formyl-N(1)-(5-phospho-D-ribosyl)glycinamide from N(1)-(5-phospho-D-ribosyl)glycinamide (10-formyl THF route): step 1/1.</text>
</comment>
<dbReference type="PANTHER" id="PTHR43369:SF2">
    <property type="entry name" value="PHOSPHORIBOSYLGLYCINAMIDE FORMYLTRANSFERASE"/>
    <property type="match status" value="1"/>
</dbReference>
<dbReference type="Gene3D" id="3.40.50.170">
    <property type="entry name" value="Formyl transferase, N-terminal domain"/>
    <property type="match status" value="1"/>
</dbReference>
<dbReference type="GO" id="GO:0004644">
    <property type="term" value="F:phosphoribosylglycinamide formyltransferase activity"/>
    <property type="evidence" value="ECO:0007669"/>
    <property type="project" value="UniProtKB-EC"/>
</dbReference>
<organism evidence="6 7">
    <name type="scientific">Candidatus Kaiserbacteria bacterium RIFCSPHIGHO2_01_FULL_56_24</name>
    <dbReference type="NCBI Taxonomy" id="1798487"/>
    <lineage>
        <taxon>Bacteria</taxon>
        <taxon>Candidatus Kaiseribacteriota</taxon>
    </lineage>
</organism>
<dbReference type="PANTHER" id="PTHR43369">
    <property type="entry name" value="PHOSPHORIBOSYLGLYCINAMIDE FORMYLTRANSFERASE"/>
    <property type="match status" value="1"/>
</dbReference>
<dbReference type="Proteomes" id="UP000176377">
    <property type="component" value="Unassembled WGS sequence"/>
</dbReference>
<dbReference type="GO" id="GO:0006189">
    <property type="term" value="P:'de novo' IMP biosynthetic process"/>
    <property type="evidence" value="ECO:0007669"/>
    <property type="project" value="TreeGrafter"/>
</dbReference>
<dbReference type="GO" id="GO:0005829">
    <property type="term" value="C:cytosol"/>
    <property type="evidence" value="ECO:0007669"/>
    <property type="project" value="TreeGrafter"/>
</dbReference>
<protein>
    <recommendedName>
        <fullName evidence="2">phosphoribosylglycinamide formyltransferase 1</fullName>
        <ecNumber evidence="2">2.1.2.2</ecNumber>
    </recommendedName>
</protein>
<evidence type="ECO:0000256" key="4">
    <source>
        <dbReference type="ARBA" id="ARBA00022755"/>
    </source>
</evidence>
<evidence type="ECO:0000256" key="2">
    <source>
        <dbReference type="ARBA" id="ARBA00012254"/>
    </source>
</evidence>
<sequence length="147" mass="16364">MKVAILVSGEGSTLRRFVKRELPITVVIADRPYSAYTSARSAHLPAHLIEREDFSPSFDREAYTQKVLQVLIEYGIDLVVMAGWKTLLSPTLFYVFGDMVLNSHPSLLPDFKGPNAVRDALEASRRLDGPIYTGCTVFRATAKMDEG</sequence>
<dbReference type="InterPro" id="IPR002376">
    <property type="entry name" value="Formyl_transf_N"/>
</dbReference>
<dbReference type="AlphaFoldDB" id="A0A1F6DB54"/>
<keyword evidence="3" id="KW-0808">Transferase</keyword>
<dbReference type="InterPro" id="IPR036477">
    <property type="entry name" value="Formyl_transf_N_sf"/>
</dbReference>
<evidence type="ECO:0000313" key="6">
    <source>
        <dbReference type="EMBL" id="OGG58625.1"/>
    </source>
</evidence>
<keyword evidence="4" id="KW-0658">Purine biosynthesis</keyword>
<reference evidence="6 7" key="1">
    <citation type="journal article" date="2016" name="Nat. Commun.">
        <title>Thousands of microbial genomes shed light on interconnected biogeochemical processes in an aquifer system.</title>
        <authorList>
            <person name="Anantharaman K."/>
            <person name="Brown C.T."/>
            <person name="Hug L.A."/>
            <person name="Sharon I."/>
            <person name="Castelle C.J."/>
            <person name="Probst A.J."/>
            <person name="Thomas B.C."/>
            <person name="Singh A."/>
            <person name="Wilkins M.J."/>
            <person name="Karaoz U."/>
            <person name="Brodie E.L."/>
            <person name="Williams K.H."/>
            <person name="Hubbard S.S."/>
            <person name="Banfield J.F."/>
        </authorList>
    </citation>
    <scope>NUCLEOTIDE SEQUENCE [LARGE SCALE GENOMIC DNA]</scope>
</reference>
<name>A0A1F6DB54_9BACT</name>
<dbReference type="EC" id="2.1.2.2" evidence="2"/>
<dbReference type="Pfam" id="PF00551">
    <property type="entry name" value="Formyl_trans_N"/>
    <property type="match status" value="1"/>
</dbReference>
<evidence type="ECO:0000256" key="3">
    <source>
        <dbReference type="ARBA" id="ARBA00022679"/>
    </source>
</evidence>
<dbReference type="SUPFAM" id="SSF53328">
    <property type="entry name" value="Formyltransferase"/>
    <property type="match status" value="1"/>
</dbReference>
<comment type="caution">
    <text evidence="6">The sequence shown here is derived from an EMBL/GenBank/DDBJ whole genome shotgun (WGS) entry which is preliminary data.</text>
</comment>
<evidence type="ECO:0000313" key="7">
    <source>
        <dbReference type="Proteomes" id="UP000176377"/>
    </source>
</evidence>
<evidence type="ECO:0000256" key="1">
    <source>
        <dbReference type="ARBA" id="ARBA00005054"/>
    </source>
</evidence>
<evidence type="ECO:0000259" key="5">
    <source>
        <dbReference type="Pfam" id="PF00551"/>
    </source>
</evidence>
<accession>A0A1F6DB54</accession>
<feature type="domain" description="Formyl transferase N-terminal" evidence="5">
    <location>
        <begin position="1"/>
        <end position="147"/>
    </location>
</feature>
<dbReference type="EMBL" id="MFLA01000032">
    <property type="protein sequence ID" value="OGG58625.1"/>
    <property type="molecule type" value="Genomic_DNA"/>
</dbReference>
<gene>
    <name evidence="6" type="ORF">A2765_02790</name>
</gene>